<evidence type="ECO:0000313" key="5">
    <source>
        <dbReference type="Proteomes" id="UP000009102"/>
    </source>
</evidence>
<comment type="subcellular location">
    <subcellularLocation>
        <location evidence="2">Cell outer membrane</location>
    </subcellularLocation>
</comment>
<dbReference type="GO" id="GO:0009279">
    <property type="term" value="C:cell outer membrane"/>
    <property type="evidence" value="ECO:0007669"/>
    <property type="project" value="UniProtKB-SubCell"/>
</dbReference>
<dbReference type="KEGG" id="hna:Hneap_1274"/>
<dbReference type="InterPro" id="IPR007543">
    <property type="entry name" value="LptD_C"/>
</dbReference>
<dbReference type="GO" id="GO:1990351">
    <property type="term" value="C:transporter complex"/>
    <property type="evidence" value="ECO:0007669"/>
    <property type="project" value="TreeGrafter"/>
</dbReference>
<keyword evidence="2" id="KW-0472">Membrane</keyword>
<proteinExistence type="inferred from homology"/>
<comment type="similarity">
    <text evidence="2">Belongs to the LptD family.</text>
</comment>
<feature type="signal peptide" evidence="2">
    <location>
        <begin position="1"/>
        <end position="40"/>
    </location>
</feature>
<dbReference type="InterPro" id="IPR050218">
    <property type="entry name" value="LptD"/>
</dbReference>
<comment type="caution">
    <text evidence="2">Lacks conserved residue(s) required for the propagation of feature annotation.</text>
</comment>
<dbReference type="PANTHER" id="PTHR30189:SF1">
    <property type="entry name" value="LPS-ASSEMBLY PROTEIN LPTD"/>
    <property type="match status" value="1"/>
</dbReference>
<organism evidence="4 5">
    <name type="scientific">Halothiobacillus neapolitanus (strain ATCC 23641 / DSM 15147 / CIP 104769 / NCIMB 8539 / c2)</name>
    <name type="common">Thiobacillus neapolitanus</name>
    <dbReference type="NCBI Taxonomy" id="555778"/>
    <lineage>
        <taxon>Bacteria</taxon>
        <taxon>Pseudomonadati</taxon>
        <taxon>Pseudomonadota</taxon>
        <taxon>Gammaproteobacteria</taxon>
        <taxon>Chromatiales</taxon>
        <taxon>Halothiobacillaceae</taxon>
        <taxon>Halothiobacillus</taxon>
    </lineage>
</organism>
<keyword evidence="2" id="KW-0732">Signal</keyword>
<feature type="chain" id="PRO_5009009007" description="LPS-assembly protein LptD" evidence="2">
    <location>
        <begin position="41"/>
        <end position="778"/>
    </location>
</feature>
<feature type="domain" description="LptD C-terminal" evidence="3">
    <location>
        <begin position="326"/>
        <end position="694"/>
    </location>
</feature>
<keyword evidence="1 2" id="KW-0998">Cell outer membrane</keyword>
<keyword evidence="5" id="KW-1185">Reference proteome</keyword>
<dbReference type="Proteomes" id="UP000009102">
    <property type="component" value="Chromosome"/>
</dbReference>
<evidence type="ECO:0000256" key="2">
    <source>
        <dbReference type="HAMAP-Rule" id="MF_01411"/>
    </source>
</evidence>
<dbReference type="HOGENOM" id="CLU_009039_0_0_6"/>
<evidence type="ECO:0000313" key="4">
    <source>
        <dbReference type="EMBL" id="ACX96110.1"/>
    </source>
</evidence>
<dbReference type="HAMAP" id="MF_01411">
    <property type="entry name" value="LPS_assembly_LptD"/>
    <property type="match status" value="1"/>
</dbReference>
<evidence type="ECO:0000256" key="1">
    <source>
        <dbReference type="ARBA" id="ARBA00023237"/>
    </source>
</evidence>
<dbReference type="InterPro" id="IPR020889">
    <property type="entry name" value="LipoPS_assembly_LptD"/>
</dbReference>
<dbReference type="STRING" id="555778.Hneap_1274"/>
<comment type="function">
    <text evidence="2">Together with LptE, is involved in the assembly of lipopolysaccharide (LPS) at the surface of the outer membrane.</text>
</comment>
<dbReference type="AlphaFoldDB" id="D0L087"/>
<evidence type="ECO:0000259" key="3">
    <source>
        <dbReference type="Pfam" id="PF04453"/>
    </source>
</evidence>
<comment type="subunit">
    <text evidence="2">Component of the lipopolysaccharide transport and assembly complex. Interacts with LptE and LptA.</text>
</comment>
<dbReference type="GO" id="GO:0043165">
    <property type="term" value="P:Gram-negative-bacterium-type cell outer membrane assembly"/>
    <property type="evidence" value="ECO:0007669"/>
    <property type="project" value="UniProtKB-UniRule"/>
</dbReference>
<name>D0L087_HALNC</name>
<sequence length="778" mass="87571" precursor="true">MHPIISRARTVRRTNPRRLALSLAVSCILASGIFSTGARAEGIGSGGQETNQDTNNESCRLCPPFGPDRPPLRTQPLGTPTKATADHAQFEQNGTIQLKGDARIVRPADRITGNQLTYQKKPVERITGTGHLWYETPDFTLNADHGWIEPQLHQGELNDTRYWLNSRRASGSASRVEQHSESTYQLFTADYSTCPEATRAWDISAKQIDLDRASGRGQAYDAVLHAGGVPVFYFPYFDFPIDNRRQSGLLYPTFGSSTSGGFEYVQPYYWNIAPNMDATISPHIFTRRGLGLDTEFRYLHRFGQTGAGYDQVNLFWLPHDRVYGEKRWALTLKDRAQVTPNLSYALNVNRVSDQQFFRDFSTNLNQATTDYLPTQFNLNATTGGWSLGLMALQYQTVNPLIPQSAYPYRIMPRITASRNFDLGLADLSLVADATRFSNPYSSATTGQRLHVAPSLYHEFRDSWYEITPKLTLDATTYQLTRGLSDPLYLASDPQEHPTRVVPITSLDSKLFFERSYGETGRYRAQLEPRLYYLNVPYRDQTNIPLFDTGLTNLSYSQLFTANRFSGGDRISDANALTYGVSWSLIDTVQGTEPLSLRIAQRYNFRESRVIPTVDKGGSTVVAEAYSDINKHWNGSFTAEYDSDSGHIGRTQTRLGYRADQGSVANVSYFTKPQDTTQAYRQGDVSFAWQTSLHWQVLGRLGYDFNQNKVVQSLLGVGYDSCCWAARVALKRYVVNPDTFGTTATPKYSNAILFEVELKGLGSFGQKNRFQQEILGYDQ</sequence>
<gene>
    <name evidence="2" type="primary">lptD</name>
    <name evidence="4" type="ordered locus">Hneap_1274</name>
</gene>
<dbReference type="Pfam" id="PF04453">
    <property type="entry name" value="LptD"/>
    <property type="match status" value="1"/>
</dbReference>
<dbReference type="GO" id="GO:0015920">
    <property type="term" value="P:lipopolysaccharide transport"/>
    <property type="evidence" value="ECO:0007669"/>
    <property type="project" value="InterPro"/>
</dbReference>
<protein>
    <recommendedName>
        <fullName evidence="2">LPS-assembly protein LptD</fullName>
    </recommendedName>
</protein>
<dbReference type="OrthoDB" id="9760225at2"/>
<dbReference type="PANTHER" id="PTHR30189">
    <property type="entry name" value="LPS-ASSEMBLY PROTEIN"/>
    <property type="match status" value="1"/>
</dbReference>
<dbReference type="eggNOG" id="COG1452">
    <property type="taxonomic scope" value="Bacteria"/>
</dbReference>
<dbReference type="RefSeq" id="WP_012824144.1">
    <property type="nucleotide sequence ID" value="NC_013422.1"/>
</dbReference>
<dbReference type="EMBL" id="CP001801">
    <property type="protein sequence ID" value="ACX96110.1"/>
    <property type="molecule type" value="Genomic_DNA"/>
</dbReference>
<accession>D0L087</accession>
<reference evidence="4 5" key="1">
    <citation type="submission" date="2009-10" db="EMBL/GenBank/DDBJ databases">
        <title>Complete sequence of Halothiobacillus neapolitanus c2.</title>
        <authorList>
            <consortium name="US DOE Joint Genome Institute"/>
            <person name="Lucas S."/>
            <person name="Copeland A."/>
            <person name="Lapidus A."/>
            <person name="Glavina del Rio T."/>
            <person name="Tice H."/>
            <person name="Bruce D."/>
            <person name="Goodwin L."/>
            <person name="Pitluck S."/>
            <person name="Davenport K."/>
            <person name="Brettin T."/>
            <person name="Detter J.C."/>
            <person name="Han C."/>
            <person name="Tapia R."/>
            <person name="Larimer F."/>
            <person name="Land M."/>
            <person name="Hauser L."/>
            <person name="Kyrpides N."/>
            <person name="Mikhailova N."/>
            <person name="Kerfeld C."/>
            <person name="Cannon G."/>
            <person name="Heinhort S."/>
        </authorList>
    </citation>
    <scope>NUCLEOTIDE SEQUENCE [LARGE SCALE GENOMIC DNA]</scope>
    <source>
        <strain evidence="5">ATCC 23641 / c2</strain>
    </source>
</reference>